<dbReference type="RefSeq" id="WP_264744756.1">
    <property type="nucleotide sequence ID" value="NZ_JAPDHV010000011.1"/>
</dbReference>
<name>A0ABT3HSV3_9FLAO</name>
<sequence length="941" mass="105856">MRRIITVLGLAAFTSSQHIKAQQEINFGDFSKPVPSVSSLATYANTPISNATGIPDISFSLLGLPTYNRGISLNVGLSYNPMNVSQYEPASQTGTGWSLFAGGVISRSIINDIDEMYDDTSNGNYTKNNFDDIYYYSLPGISGKFKFKRDTTNNTFELINLSSNKLKIEYIRTSNTATLILESFTITDTKGIKYIFNDHSKSNQERNVHTSGGKIYKSAFFLTQIKDANNTELANFSYQKDIKYKNNGVTLSYQTCKLKTITSPGFGKVEFEYLYEPSYENTMNDPYQVQKVILKDNYNHVISGYAFEYTSYGYHYQSSNPYNPDYKRILAKLKKIDKNGLISEVTEFEYGDSVPRPSLGVSIYSLCSNLYSLYIENKVLGILKKVITPTKGVMEYTFESNQNYKNRAEPSYVNSIVNGSSFSDSDVQYLESFNNIQYDTNQTTNYTFTISGNHTRKIYVVFGVDELFPAPPYWEANTPTYVDYMIKSDGNSISATTCSSSLYENVREYDLAPGGYTLMITGSGGRGTATLYGIEHTPLPFPNAITSSGVRVASIKYYNSKSENTPVKIVKYDYSNFLDSNSSSGFSFSSGLDPNANSYILYKNVKISETDDNNGYVKYYYKTPNDYPKNGNYWPYYSFTNGGLLERKEIYNAQNQVLVSEQNDYTFEELPNVQEYELLGTDNLTSKLSWLKKSSVTSTSYFDNNQSIEQQSETNFNVYNFEVASTKKIADGNTIEQFYTYPESGYTHLSNAHIISVPVVVEEKNDNKTVSKAETKYDNTSNTLPTSVLGTNISDGTTKTTMKFDLYDEKGNILQFTSSVGIPTAIVYGYDKTQPIAKIEGATYAQVSPYIQTIVDASNADAQNPANEQALLLALDNFRKTPELKEFQITTISYDPLIGITTSTPPDGIRVIYKYNAKNQLEKIVDMNGVILKEYQYNYKN</sequence>
<dbReference type="Proteomes" id="UP001163719">
    <property type="component" value="Unassembled WGS sequence"/>
</dbReference>
<evidence type="ECO:0000313" key="2">
    <source>
        <dbReference type="Proteomes" id="UP001163719"/>
    </source>
</evidence>
<dbReference type="EMBL" id="JAPDHV010000011">
    <property type="protein sequence ID" value="MCW3162841.1"/>
    <property type="molecule type" value="Genomic_DNA"/>
</dbReference>
<protein>
    <recommendedName>
        <fullName evidence="3">YD repeat-containing protein</fullName>
    </recommendedName>
</protein>
<proteinExistence type="predicted"/>
<evidence type="ECO:0008006" key="3">
    <source>
        <dbReference type="Google" id="ProtNLM"/>
    </source>
</evidence>
<keyword evidence="2" id="KW-1185">Reference proteome</keyword>
<organism evidence="1 2">
    <name type="scientific">Chryseobacterium oryctis</name>
    <dbReference type="NCBI Taxonomy" id="2952618"/>
    <lineage>
        <taxon>Bacteria</taxon>
        <taxon>Pseudomonadati</taxon>
        <taxon>Bacteroidota</taxon>
        <taxon>Flavobacteriia</taxon>
        <taxon>Flavobacteriales</taxon>
        <taxon>Weeksellaceae</taxon>
        <taxon>Chryseobacterium group</taxon>
        <taxon>Chryseobacterium</taxon>
    </lineage>
</organism>
<comment type="caution">
    <text evidence="1">The sequence shown here is derived from an EMBL/GenBank/DDBJ whole genome shotgun (WGS) entry which is preliminary data.</text>
</comment>
<gene>
    <name evidence="1" type="ORF">OH806_16335</name>
</gene>
<accession>A0ABT3HSV3</accession>
<evidence type="ECO:0000313" key="1">
    <source>
        <dbReference type="EMBL" id="MCW3162841.1"/>
    </source>
</evidence>
<reference evidence="1" key="1">
    <citation type="submission" date="2022-10" db="EMBL/GenBank/DDBJ databases">
        <title>Chryseobacterium babae sp. nov. isolated from the gut of the beetle Oryctes rhinoceros, and Chryseobacterium kimseyorum sp. nov., isolated from a stick insect rearing cage.</title>
        <authorList>
            <person name="Shelomi M."/>
            <person name="Han C.-J."/>
            <person name="Chen W.-M."/>
            <person name="Chen H.-K."/>
            <person name="Liaw S.-J."/>
            <person name="Muhle E."/>
            <person name="Clermont D."/>
        </authorList>
    </citation>
    <scope>NUCLEOTIDE SEQUENCE</scope>
    <source>
        <strain evidence="1">WLa1L2M3</strain>
    </source>
</reference>